<evidence type="ECO:0000313" key="4">
    <source>
        <dbReference type="Proteomes" id="UP000228689"/>
    </source>
</evidence>
<comment type="similarity">
    <text evidence="1">Belongs to the ComF/GntX family.</text>
</comment>
<sequence>MYKIIKAILDFIFPTQCLNCQTPGQYLCPTCLAQVKLRCQRQCPLCNQEQQDTAICQNCRSQTRLDNIIICADYENEILQNTIHAFKYNNVKSLSAPLAQLMIRTYQLTTPLANPLIIPTPLHRKRELERGFNQSELLAKVFAQKFNCQINTKILYRQKNNSHQADLNKKERLVNIKDCFVIKDAEQIKNKNIILIDDVITTGATLNEQAKLLQAAGAKKIWAIVLAKN</sequence>
<dbReference type="Gene3D" id="3.40.50.2020">
    <property type="match status" value="1"/>
</dbReference>
<dbReference type="InterPro" id="IPR029057">
    <property type="entry name" value="PRTase-like"/>
</dbReference>
<organism evidence="3 4">
    <name type="scientific">Candidatus Komeilibacteria bacterium CG_4_10_14_0_8_um_filter_37_78</name>
    <dbReference type="NCBI Taxonomy" id="1974471"/>
    <lineage>
        <taxon>Bacteria</taxon>
        <taxon>Candidatus Komeiliibacteriota</taxon>
    </lineage>
</organism>
<dbReference type="InterPro" id="IPR000836">
    <property type="entry name" value="PRTase_dom"/>
</dbReference>
<evidence type="ECO:0000259" key="2">
    <source>
        <dbReference type="Pfam" id="PF00156"/>
    </source>
</evidence>
<reference evidence="4" key="1">
    <citation type="submission" date="2017-09" db="EMBL/GenBank/DDBJ databases">
        <title>Depth-based differentiation of microbial function through sediment-hosted aquifers and enrichment of novel symbionts in the deep terrestrial subsurface.</title>
        <authorList>
            <person name="Probst A.J."/>
            <person name="Ladd B."/>
            <person name="Jarett J.K."/>
            <person name="Geller-Mcgrath D.E."/>
            <person name="Sieber C.M.K."/>
            <person name="Emerson J.B."/>
            <person name="Anantharaman K."/>
            <person name="Thomas B.C."/>
            <person name="Malmstrom R."/>
            <person name="Stieglmeier M."/>
            <person name="Klingl A."/>
            <person name="Woyke T."/>
            <person name="Ryan C.M."/>
            <person name="Banfield J.F."/>
        </authorList>
    </citation>
    <scope>NUCLEOTIDE SEQUENCE [LARGE SCALE GENOMIC DNA]</scope>
</reference>
<dbReference type="InterPro" id="IPR051910">
    <property type="entry name" value="ComF/GntX_DNA_util-trans"/>
</dbReference>
<protein>
    <recommendedName>
        <fullName evidence="2">Phosphoribosyltransferase domain-containing protein</fullName>
    </recommendedName>
</protein>
<dbReference type="AlphaFoldDB" id="A0A2M7RFR1"/>
<dbReference type="Pfam" id="PF00156">
    <property type="entry name" value="Pribosyltran"/>
    <property type="match status" value="1"/>
</dbReference>
<evidence type="ECO:0000313" key="3">
    <source>
        <dbReference type="EMBL" id="PIY95186.1"/>
    </source>
</evidence>
<comment type="caution">
    <text evidence="3">The sequence shown here is derived from an EMBL/GenBank/DDBJ whole genome shotgun (WGS) entry which is preliminary data.</text>
</comment>
<feature type="domain" description="Phosphoribosyltransferase" evidence="2">
    <location>
        <begin position="137"/>
        <end position="228"/>
    </location>
</feature>
<gene>
    <name evidence="3" type="ORF">COY67_01280</name>
</gene>
<dbReference type="SUPFAM" id="SSF53271">
    <property type="entry name" value="PRTase-like"/>
    <property type="match status" value="1"/>
</dbReference>
<dbReference type="Proteomes" id="UP000228689">
    <property type="component" value="Unassembled WGS sequence"/>
</dbReference>
<dbReference type="PANTHER" id="PTHR47505:SF1">
    <property type="entry name" value="DNA UTILIZATION PROTEIN YHGH"/>
    <property type="match status" value="1"/>
</dbReference>
<evidence type="ECO:0000256" key="1">
    <source>
        <dbReference type="ARBA" id="ARBA00008007"/>
    </source>
</evidence>
<accession>A0A2M7RFR1</accession>
<dbReference type="CDD" id="cd06223">
    <property type="entry name" value="PRTases_typeI"/>
    <property type="match status" value="1"/>
</dbReference>
<proteinExistence type="inferred from homology"/>
<name>A0A2M7RFR1_9BACT</name>
<dbReference type="EMBL" id="PFMC01000032">
    <property type="protein sequence ID" value="PIY95186.1"/>
    <property type="molecule type" value="Genomic_DNA"/>
</dbReference>
<dbReference type="PANTHER" id="PTHR47505">
    <property type="entry name" value="DNA UTILIZATION PROTEIN YHGH"/>
    <property type="match status" value="1"/>
</dbReference>